<dbReference type="AlphaFoldDB" id="A0A927D2A1"/>
<dbReference type="PANTHER" id="PTHR30146:SF95">
    <property type="entry name" value="RIBOSE OPERON REPRESSOR"/>
    <property type="match status" value="1"/>
</dbReference>
<dbReference type="EMBL" id="JACXSI010000065">
    <property type="protein sequence ID" value="MBD3110245.1"/>
    <property type="molecule type" value="Genomic_DNA"/>
</dbReference>
<evidence type="ECO:0000256" key="2">
    <source>
        <dbReference type="ARBA" id="ARBA00023015"/>
    </source>
</evidence>
<accession>A0A927D2A1</accession>
<dbReference type="InterPro" id="IPR028082">
    <property type="entry name" value="Peripla_BP_I"/>
</dbReference>
<keyword evidence="3" id="KW-0238">DNA-binding</keyword>
<keyword evidence="2" id="KW-0805">Transcription regulation</keyword>
<gene>
    <name evidence="6" type="ORF">IEO70_18120</name>
</gene>
<protein>
    <submittedName>
        <fullName evidence="6">Substrate-binding domain-containing protein</fullName>
    </submittedName>
</protein>
<feature type="domain" description="Transcriptional regulator LacI/GalR-like sensor" evidence="5">
    <location>
        <begin position="2"/>
        <end position="65"/>
    </location>
</feature>
<comment type="caution">
    <text evidence="6">The sequence shown here is derived from an EMBL/GenBank/DDBJ whole genome shotgun (WGS) entry which is preliminary data.</text>
</comment>
<evidence type="ECO:0000256" key="3">
    <source>
        <dbReference type="ARBA" id="ARBA00023125"/>
    </source>
</evidence>
<sequence length="72" mass="8246">MEEVQIIGYDDIPQSSLLFPTLSSIRQPAYEIGKEAALLISIIEKETVEKEHIKLPVSYINRETTRRLNSDD</sequence>
<dbReference type="PANTHER" id="PTHR30146">
    <property type="entry name" value="LACI-RELATED TRANSCRIPTIONAL REPRESSOR"/>
    <property type="match status" value="1"/>
</dbReference>
<evidence type="ECO:0000256" key="4">
    <source>
        <dbReference type="ARBA" id="ARBA00023163"/>
    </source>
</evidence>
<keyword evidence="4" id="KW-0804">Transcription</keyword>
<keyword evidence="1" id="KW-0678">Repressor</keyword>
<evidence type="ECO:0000256" key="1">
    <source>
        <dbReference type="ARBA" id="ARBA00022491"/>
    </source>
</evidence>
<evidence type="ECO:0000313" key="6">
    <source>
        <dbReference type="EMBL" id="MBD3110245.1"/>
    </source>
</evidence>
<dbReference type="Gene3D" id="3.40.50.2300">
    <property type="match status" value="2"/>
</dbReference>
<evidence type="ECO:0000259" key="5">
    <source>
        <dbReference type="Pfam" id="PF13377"/>
    </source>
</evidence>
<dbReference type="InterPro" id="IPR046335">
    <property type="entry name" value="LacI/GalR-like_sensor"/>
</dbReference>
<dbReference type="GO" id="GO:0000976">
    <property type="term" value="F:transcription cis-regulatory region binding"/>
    <property type="evidence" value="ECO:0007669"/>
    <property type="project" value="TreeGrafter"/>
</dbReference>
<proteinExistence type="predicted"/>
<dbReference type="Pfam" id="PF13377">
    <property type="entry name" value="Peripla_BP_3"/>
    <property type="match status" value="1"/>
</dbReference>
<dbReference type="SUPFAM" id="SSF53822">
    <property type="entry name" value="Periplasmic binding protein-like I"/>
    <property type="match status" value="1"/>
</dbReference>
<dbReference type="Proteomes" id="UP000602076">
    <property type="component" value="Unassembled WGS sequence"/>
</dbReference>
<evidence type="ECO:0000313" key="7">
    <source>
        <dbReference type="Proteomes" id="UP000602076"/>
    </source>
</evidence>
<organism evidence="6 7">
    <name type="scientific">Peribacillus faecalis</name>
    <dbReference type="NCBI Taxonomy" id="2772559"/>
    <lineage>
        <taxon>Bacteria</taxon>
        <taxon>Bacillati</taxon>
        <taxon>Bacillota</taxon>
        <taxon>Bacilli</taxon>
        <taxon>Bacillales</taxon>
        <taxon>Bacillaceae</taxon>
        <taxon>Peribacillus</taxon>
    </lineage>
</organism>
<keyword evidence="7" id="KW-1185">Reference proteome</keyword>
<dbReference type="GO" id="GO:0003700">
    <property type="term" value="F:DNA-binding transcription factor activity"/>
    <property type="evidence" value="ECO:0007669"/>
    <property type="project" value="TreeGrafter"/>
</dbReference>
<reference evidence="6" key="1">
    <citation type="submission" date="2020-09" db="EMBL/GenBank/DDBJ databases">
        <title>Bacillus faecalis sp. nov., a moderately halophilic bacterium isolated from cow faeces.</title>
        <authorList>
            <person name="Jiang L."/>
            <person name="Lee J."/>
        </authorList>
    </citation>
    <scope>NUCLEOTIDE SEQUENCE</scope>
    <source>
        <strain evidence="6">AGMB 02131</strain>
    </source>
</reference>
<name>A0A927D2A1_9BACI</name>